<dbReference type="Pfam" id="PF10332">
    <property type="entry name" value="DUF2418"/>
    <property type="match status" value="1"/>
</dbReference>
<dbReference type="RefSeq" id="XP_018735100.1">
    <property type="nucleotide sequence ID" value="XM_018882852.1"/>
</dbReference>
<dbReference type="GO" id="GO:0031965">
    <property type="term" value="C:nuclear membrane"/>
    <property type="evidence" value="ECO:0007669"/>
    <property type="project" value="UniProtKB-SubCell"/>
</dbReference>
<gene>
    <name evidence="10" type="primary">tam14</name>
    <name evidence="10" type="ORF">AWJ20_882</name>
</gene>
<feature type="transmembrane region" description="Helical" evidence="9">
    <location>
        <begin position="204"/>
        <end position="223"/>
    </location>
</feature>
<evidence type="ECO:0000256" key="6">
    <source>
        <dbReference type="ARBA" id="ARBA00023136"/>
    </source>
</evidence>
<evidence type="ECO:0000256" key="3">
    <source>
        <dbReference type="ARBA" id="ARBA00018310"/>
    </source>
</evidence>
<evidence type="ECO:0000256" key="9">
    <source>
        <dbReference type="SAM" id="Phobius"/>
    </source>
</evidence>
<dbReference type="PANTHER" id="PTHR28293">
    <property type="entry name" value="NUCLEAR RIM PROTEIN 1"/>
    <property type="match status" value="1"/>
</dbReference>
<evidence type="ECO:0000256" key="7">
    <source>
        <dbReference type="ARBA" id="ARBA00024979"/>
    </source>
</evidence>
<organism evidence="10 11">
    <name type="scientific">Sugiyamaella lignohabitans</name>
    <dbReference type="NCBI Taxonomy" id="796027"/>
    <lineage>
        <taxon>Eukaryota</taxon>
        <taxon>Fungi</taxon>
        <taxon>Dikarya</taxon>
        <taxon>Ascomycota</taxon>
        <taxon>Saccharomycotina</taxon>
        <taxon>Dipodascomycetes</taxon>
        <taxon>Dipodascales</taxon>
        <taxon>Trichomonascaceae</taxon>
        <taxon>Sugiyamaella</taxon>
    </lineage>
</organism>
<evidence type="ECO:0000313" key="10">
    <source>
        <dbReference type="EMBL" id="ANB12623.1"/>
    </source>
</evidence>
<accession>A0A167D8V0</accession>
<feature type="transmembrane region" description="Helical" evidence="9">
    <location>
        <begin position="116"/>
        <end position="138"/>
    </location>
</feature>
<dbReference type="Proteomes" id="UP000189580">
    <property type="component" value="Chromosome a"/>
</dbReference>
<name>A0A167D8V0_9ASCO</name>
<reference evidence="10 11" key="1">
    <citation type="submission" date="2016-02" db="EMBL/GenBank/DDBJ databases">
        <title>Complete genome sequence and transcriptome regulation of the pentose utilising yeast Sugiyamaella lignohabitans.</title>
        <authorList>
            <person name="Bellasio M."/>
            <person name="Peymann A."/>
            <person name="Valli M."/>
            <person name="Sipitzky M."/>
            <person name="Graf A."/>
            <person name="Sauer M."/>
            <person name="Marx H."/>
            <person name="Mattanovich D."/>
        </authorList>
    </citation>
    <scope>NUCLEOTIDE SEQUENCE [LARGE SCALE GENOMIC DNA]</scope>
    <source>
        <strain evidence="10 11">CBS 10342</strain>
    </source>
</reference>
<feature type="compositionally biased region" description="Low complexity" evidence="8">
    <location>
        <begin position="318"/>
        <end position="338"/>
    </location>
</feature>
<dbReference type="GO" id="GO:0007096">
    <property type="term" value="P:regulation of exit from mitosis"/>
    <property type="evidence" value="ECO:0007669"/>
    <property type="project" value="TreeGrafter"/>
</dbReference>
<dbReference type="PANTHER" id="PTHR28293:SF1">
    <property type="entry name" value="NUCLEAR RIM PROTEIN 1"/>
    <property type="match status" value="1"/>
</dbReference>
<comment type="subcellular location">
    <subcellularLocation>
        <location evidence="1">Nucleus membrane</location>
        <topology evidence="1">Multi-pass membrane protein</topology>
    </subcellularLocation>
</comment>
<feature type="transmembrane region" description="Helical" evidence="9">
    <location>
        <begin position="230"/>
        <end position="251"/>
    </location>
</feature>
<dbReference type="AlphaFoldDB" id="A0A167D8V0"/>
<protein>
    <recommendedName>
        <fullName evidence="3">Nuclear rim protein 1</fullName>
    </recommendedName>
</protein>
<evidence type="ECO:0000256" key="8">
    <source>
        <dbReference type="SAM" id="MobiDB-lite"/>
    </source>
</evidence>
<dbReference type="KEGG" id="slb:AWJ20_882"/>
<feature type="region of interest" description="Disordered" evidence="8">
    <location>
        <begin position="312"/>
        <end position="383"/>
    </location>
</feature>
<feature type="transmembrane region" description="Helical" evidence="9">
    <location>
        <begin position="49"/>
        <end position="68"/>
    </location>
</feature>
<evidence type="ECO:0000256" key="5">
    <source>
        <dbReference type="ARBA" id="ARBA00022989"/>
    </source>
</evidence>
<feature type="compositionally biased region" description="Low complexity" evidence="8">
    <location>
        <begin position="346"/>
        <end position="367"/>
    </location>
</feature>
<dbReference type="GeneID" id="30037963"/>
<dbReference type="OrthoDB" id="3363151at2759"/>
<dbReference type="GO" id="GO:0043007">
    <property type="term" value="P:maintenance of rDNA"/>
    <property type="evidence" value="ECO:0007669"/>
    <property type="project" value="TreeGrafter"/>
</dbReference>
<keyword evidence="11" id="KW-1185">Reference proteome</keyword>
<comment type="similarity">
    <text evidence="2">Belongs to the NUR1 family.</text>
</comment>
<keyword evidence="4 9" id="KW-0812">Transmembrane</keyword>
<evidence type="ECO:0000256" key="1">
    <source>
        <dbReference type="ARBA" id="ARBA00004232"/>
    </source>
</evidence>
<proteinExistence type="inferred from homology"/>
<comment type="function">
    <text evidence="7">Member of a perinuclear network that controls recombination at multiple loci to maintain genome stability. Required for rDNA repeat stability.</text>
</comment>
<keyword evidence="5 9" id="KW-1133">Transmembrane helix</keyword>
<evidence type="ECO:0000256" key="4">
    <source>
        <dbReference type="ARBA" id="ARBA00022692"/>
    </source>
</evidence>
<evidence type="ECO:0000313" key="11">
    <source>
        <dbReference type="Proteomes" id="UP000189580"/>
    </source>
</evidence>
<dbReference type="EMBL" id="CP014501">
    <property type="protein sequence ID" value="ANB12623.1"/>
    <property type="molecule type" value="Genomic_DNA"/>
</dbReference>
<evidence type="ECO:0000256" key="2">
    <source>
        <dbReference type="ARBA" id="ARBA00007900"/>
    </source>
</evidence>
<keyword evidence="6 9" id="KW-0472">Membrane</keyword>
<sequence length="383" mass="42916">MPRLTVPPKQRLVRQQSLWSKVSAYPFDLWLSVSEDIQLVDWDAYAQPVGLPSGLGATIILWFCRLYVSGFRRKTVTSANSWKNWFRNSHTDDILVDFTPDHSGFASGIFKATSSFIAYFVSLISLILLAACLMNAVYCYTSTKHYTLMARSSDNPPDTPSARRVRYDSIQDDQLQSAGTPNENDTDENEGDLWSLDIWDPPKFNMFFFTTYSPLHYLIVWYAPISTLQLVLLIAVSGHLYILVHMFFILVKDKSVVHSEVLGEYGKKVVQPIIAVPRRDVCVGTDSDEVEVFTPARPTKLTMHSVRDRPVLAPPTWGSPVGSARVSRSPRSRPSAAPKPWSPNASRLSSPLPSSRSTSTDRLSSPLASRSRFIPSRSNLGPQ</sequence>
<dbReference type="InterPro" id="IPR018819">
    <property type="entry name" value="Nur1/Mug154"/>
</dbReference>